<feature type="transmembrane region" description="Helical" evidence="6">
    <location>
        <begin position="87"/>
        <end position="107"/>
    </location>
</feature>
<protein>
    <recommendedName>
        <fullName evidence="7">Major facilitator superfamily (MFS) profile domain-containing protein</fullName>
    </recommendedName>
</protein>
<dbReference type="PANTHER" id="PTHR23506:SF23">
    <property type="entry name" value="GH10249P"/>
    <property type="match status" value="1"/>
</dbReference>
<evidence type="ECO:0000256" key="5">
    <source>
        <dbReference type="ARBA" id="ARBA00023136"/>
    </source>
</evidence>
<dbReference type="GO" id="GO:0016020">
    <property type="term" value="C:membrane"/>
    <property type="evidence" value="ECO:0007669"/>
    <property type="project" value="UniProtKB-SubCell"/>
</dbReference>
<evidence type="ECO:0000259" key="7">
    <source>
        <dbReference type="PROSITE" id="PS50850"/>
    </source>
</evidence>
<dbReference type="AlphaFoldDB" id="A0A9P6LRE1"/>
<dbReference type="InterPro" id="IPR050930">
    <property type="entry name" value="MFS_Vesicular_Transporter"/>
</dbReference>
<proteinExistence type="predicted"/>
<dbReference type="CDD" id="cd17325">
    <property type="entry name" value="MFS_MdtG_SLC18_like"/>
    <property type="match status" value="1"/>
</dbReference>
<feature type="transmembrane region" description="Helical" evidence="6">
    <location>
        <begin position="162"/>
        <end position="179"/>
    </location>
</feature>
<dbReference type="PANTHER" id="PTHR23506">
    <property type="entry name" value="GH10249P"/>
    <property type="match status" value="1"/>
</dbReference>
<dbReference type="PROSITE" id="PS50850">
    <property type="entry name" value="MFS"/>
    <property type="match status" value="1"/>
</dbReference>
<dbReference type="EMBL" id="JAAAHW010010255">
    <property type="protein sequence ID" value="KAF9928404.1"/>
    <property type="molecule type" value="Genomic_DNA"/>
</dbReference>
<evidence type="ECO:0000313" key="8">
    <source>
        <dbReference type="EMBL" id="KAF9928404.1"/>
    </source>
</evidence>
<evidence type="ECO:0000256" key="3">
    <source>
        <dbReference type="ARBA" id="ARBA00022692"/>
    </source>
</evidence>
<dbReference type="GO" id="GO:0022857">
    <property type="term" value="F:transmembrane transporter activity"/>
    <property type="evidence" value="ECO:0007669"/>
    <property type="project" value="InterPro"/>
</dbReference>
<evidence type="ECO:0000256" key="2">
    <source>
        <dbReference type="ARBA" id="ARBA00022448"/>
    </source>
</evidence>
<sequence length="324" mass="35446">MLIGLVGMMISIVLYILATNFYVFLLARLLQGVAGGSIWTLGLTLITDVFPANTLSLQMGKALVGYTLGLMMGPPLGGVLYEHVGYQAPFFFCFIIILVDFVCRALIVEEREETMRAAVASTAVLGEQEGLPYEVEAMAMRRKEEKEKESTSFWKLIKNKRLVGSIIVTACYGFVFSGVEPTVPLHLAETFDLTPECIGLVFMAFSLPTLTAPLFGTAFLTPVLSELSAVVRTTTDTGIARAYAIFNMAFSIGVLIGPVVCGMVYEHFGFVYLSFTMAGVLFMGGVPTVILCLGRGTELAQSTREDEERAMDEDTYNIAKRSKY</sequence>
<dbReference type="Gene3D" id="1.20.1250.20">
    <property type="entry name" value="MFS general substrate transporter like domains"/>
    <property type="match status" value="1"/>
</dbReference>
<dbReference type="SUPFAM" id="SSF103473">
    <property type="entry name" value="MFS general substrate transporter"/>
    <property type="match status" value="1"/>
</dbReference>
<comment type="subcellular location">
    <subcellularLocation>
        <location evidence="1">Membrane</location>
        <topology evidence="1">Multi-pass membrane protein</topology>
    </subcellularLocation>
</comment>
<keyword evidence="2" id="KW-0813">Transport</keyword>
<feature type="transmembrane region" description="Helical" evidence="6">
    <location>
        <begin position="199"/>
        <end position="221"/>
    </location>
</feature>
<evidence type="ECO:0000256" key="4">
    <source>
        <dbReference type="ARBA" id="ARBA00022989"/>
    </source>
</evidence>
<feature type="transmembrane region" description="Helical" evidence="6">
    <location>
        <begin position="242"/>
        <end position="265"/>
    </location>
</feature>
<dbReference type="InterPro" id="IPR020846">
    <property type="entry name" value="MFS_dom"/>
</dbReference>
<keyword evidence="4 6" id="KW-1133">Transmembrane helix</keyword>
<evidence type="ECO:0000313" key="9">
    <source>
        <dbReference type="Proteomes" id="UP000749646"/>
    </source>
</evidence>
<keyword evidence="3 6" id="KW-0812">Transmembrane</keyword>
<dbReference type="OrthoDB" id="5086884at2759"/>
<organism evidence="8 9">
    <name type="scientific">Modicella reniformis</name>
    <dbReference type="NCBI Taxonomy" id="1440133"/>
    <lineage>
        <taxon>Eukaryota</taxon>
        <taxon>Fungi</taxon>
        <taxon>Fungi incertae sedis</taxon>
        <taxon>Mucoromycota</taxon>
        <taxon>Mortierellomycotina</taxon>
        <taxon>Mortierellomycetes</taxon>
        <taxon>Mortierellales</taxon>
        <taxon>Mortierellaceae</taxon>
        <taxon>Modicella</taxon>
    </lineage>
</organism>
<feature type="transmembrane region" description="Helical" evidence="6">
    <location>
        <begin position="271"/>
        <end position="294"/>
    </location>
</feature>
<name>A0A9P6LRE1_9FUNG</name>
<feature type="transmembrane region" description="Helical" evidence="6">
    <location>
        <begin position="36"/>
        <end position="55"/>
    </location>
</feature>
<dbReference type="Proteomes" id="UP000749646">
    <property type="component" value="Unassembled WGS sequence"/>
</dbReference>
<feature type="domain" description="Major facilitator superfamily (MFS) profile" evidence="7">
    <location>
        <begin position="1"/>
        <end position="324"/>
    </location>
</feature>
<evidence type="ECO:0000256" key="1">
    <source>
        <dbReference type="ARBA" id="ARBA00004141"/>
    </source>
</evidence>
<dbReference type="Pfam" id="PF07690">
    <property type="entry name" value="MFS_1"/>
    <property type="match status" value="1"/>
</dbReference>
<keyword evidence="9" id="KW-1185">Reference proteome</keyword>
<gene>
    <name evidence="8" type="ORF">BGZ65_006302</name>
</gene>
<feature type="transmembrane region" description="Helical" evidence="6">
    <location>
        <begin position="12"/>
        <end position="30"/>
    </location>
</feature>
<dbReference type="InterPro" id="IPR036259">
    <property type="entry name" value="MFS_trans_sf"/>
</dbReference>
<accession>A0A9P6LRE1</accession>
<reference evidence="8" key="1">
    <citation type="journal article" date="2020" name="Fungal Divers.">
        <title>Resolving the Mortierellaceae phylogeny through synthesis of multi-gene phylogenetics and phylogenomics.</title>
        <authorList>
            <person name="Vandepol N."/>
            <person name="Liber J."/>
            <person name="Desiro A."/>
            <person name="Na H."/>
            <person name="Kennedy M."/>
            <person name="Barry K."/>
            <person name="Grigoriev I.V."/>
            <person name="Miller A.N."/>
            <person name="O'Donnell K."/>
            <person name="Stajich J.E."/>
            <person name="Bonito G."/>
        </authorList>
    </citation>
    <scope>NUCLEOTIDE SEQUENCE</scope>
    <source>
        <strain evidence="8">MES-2147</strain>
    </source>
</reference>
<keyword evidence="5 6" id="KW-0472">Membrane</keyword>
<evidence type="ECO:0000256" key="6">
    <source>
        <dbReference type="SAM" id="Phobius"/>
    </source>
</evidence>
<dbReference type="InterPro" id="IPR011701">
    <property type="entry name" value="MFS"/>
</dbReference>
<comment type="caution">
    <text evidence="8">The sequence shown here is derived from an EMBL/GenBank/DDBJ whole genome shotgun (WGS) entry which is preliminary data.</text>
</comment>